<dbReference type="PANTHER" id="PTHR46104">
    <property type="entry name" value="GENE 9195-RELATED-RELATED"/>
    <property type="match status" value="1"/>
</dbReference>
<dbReference type="Gene3D" id="2.10.50.10">
    <property type="entry name" value="Tumor Necrosis Factor Receptor, subunit A, domain 2"/>
    <property type="match status" value="8"/>
</dbReference>
<dbReference type="Proteomes" id="UP000515135">
    <property type="component" value="Unplaced"/>
</dbReference>
<reference evidence="2" key="1">
    <citation type="submission" date="2025-08" db="UniProtKB">
        <authorList>
            <consortium name="RefSeq"/>
        </authorList>
    </citation>
    <scope>IDENTIFICATION</scope>
    <source>
        <tissue evidence="2">Gonad</tissue>
    </source>
</reference>
<dbReference type="SUPFAM" id="SSF57184">
    <property type="entry name" value="Growth factor receptor domain"/>
    <property type="match status" value="6"/>
</dbReference>
<accession>A0A6P4Z9W4</accession>
<dbReference type="SMART" id="SM01411">
    <property type="entry name" value="Ephrin_rec_like"/>
    <property type="match status" value="17"/>
</dbReference>
<gene>
    <name evidence="2" type="primary">LOC109474801</name>
</gene>
<evidence type="ECO:0000313" key="1">
    <source>
        <dbReference type="Proteomes" id="UP000515135"/>
    </source>
</evidence>
<sequence>MGGPCWIGHYCPGGTSYPLGCPAGTYNNLTQQAECADCPAGYYCPENSTTYETYPCPVGHYCPNGTRYSSEYPCPRGYFRGTEMGQSVEDCSPCTAGSYCLGGEASPTALCNPGWYCVNAAWSPQPNDYTLLDYSSYGDCLCPANTTGGQCRPGFFCPQGSQEPTSCTAGSYCATPGLSSATGPCLEGYYCSGGASRWDPTDGTTGNICLPGRYCENGTGIPSLCPIGTYTNSTGRRSVQDCLPCTAGYYCETPGLTEPTGPCSAGYYCPEGQNISDPFPCPAGYYCEMGSFEPTACDSGTWQDQEGQPQCKECPSGYYCDRNNTPVVDYSRYPCPVGYFCPNGTEFATQHGCPRGTYSSASMLERSDQCDPCPPGKYCQDTGLSTVTGDCNAGFWCKNGSWSQVPTDGDTGESCPEGHFCIEGTPAPESCPVGTWSNSTELKAAGDCFPCAGGYYCNGTGLTEPSGPCDAGYYCNNSATTPTPDDGGLTGAPCWAGHFCPEGTAHPIPCSPGTYMVTTQAEACDLCTPGHYCVSGFEPQRCPIGYYCPEGTGFDWQACPPGTFSTADGLANQTQCTLCSPGKYCSRPNATSVTDDCAAGYFCQEGSDTATPEVTYTGVAGVCPAGHYCPVGTSTPEPCPRGRFSNLTKLTNFTECELCLYGQYCGEEGLTEPSGDCHAGFYCLRGAQDPNNPSADGTSGPCPAGFFCPNGTSFPLGCLAGTYNPLEGQAECVDCEPGYYCPANSTTYLDHPCPMGHYCPSATEYATQHPCEKGYYNDYVGMASSDDCKPCEPGYYCGSAGSRNVTAPCAPGWYCIRGAWSAQPTDQGDVNNITSNCFCPSNSTGGQCQPGEFCPAGSSQPLPCSPGYYCELAGQANVTGECSAGYYCSSGAAIPTPTDNTTGAECPAGHYCPQGTADPLPCPAGFYTNSSRNTEFMDCRSCLPGSFCGSVGLVEPTGPCDAGFYCPGGQNVSSPDDYICTPGHFCEEGSADQVTCVPGSYQDDFGQATCKECPSGFYCDSTLQNDTLCTHGVQNPQVCPVGHYCPNGTKYATEHGCPNGTYSDRTQLEDVSECTLCPGGQYCGQEGLPAPTGQCEQGYYCISGAWTATPDDGDTGDICPPGYYCPAGTNTTLPCPPGTYNPTTGLWTEAQCQGCEPGQYCPSYGMGMPEGNCSARYYCSGNATDPQPTDGTTG</sequence>
<dbReference type="PANTHER" id="PTHR46104:SF1">
    <property type="entry name" value="GENE 9195-RELATED"/>
    <property type="match status" value="1"/>
</dbReference>
<evidence type="ECO:0000313" key="2">
    <source>
        <dbReference type="RefSeq" id="XP_019630719.1"/>
    </source>
</evidence>
<dbReference type="InterPro" id="IPR009030">
    <property type="entry name" value="Growth_fac_rcpt_cys_sf"/>
</dbReference>
<dbReference type="AlphaFoldDB" id="A0A6P4Z9W4"/>
<dbReference type="RefSeq" id="XP_019630719.1">
    <property type="nucleotide sequence ID" value="XM_019775160.1"/>
</dbReference>
<organism evidence="1 2">
    <name type="scientific">Branchiostoma belcheri</name>
    <name type="common">Amphioxus</name>
    <dbReference type="NCBI Taxonomy" id="7741"/>
    <lineage>
        <taxon>Eukaryota</taxon>
        <taxon>Metazoa</taxon>
        <taxon>Chordata</taxon>
        <taxon>Cephalochordata</taxon>
        <taxon>Leptocardii</taxon>
        <taxon>Amphioxiformes</taxon>
        <taxon>Branchiostomatidae</taxon>
        <taxon>Branchiostoma</taxon>
    </lineage>
</organism>
<name>A0A6P4Z9W4_BRABE</name>
<dbReference type="OrthoDB" id="439917at2759"/>
<protein>
    <submittedName>
        <fullName evidence="2">LOW QUALITY PROTEIN: neurogenic locus notch homolog protein 1-like</fullName>
    </submittedName>
</protein>
<proteinExistence type="predicted"/>
<dbReference type="GeneID" id="109474801"/>
<keyword evidence="1" id="KW-1185">Reference proteome</keyword>
<dbReference type="KEGG" id="bbel:109474801"/>